<evidence type="ECO:0000259" key="1">
    <source>
        <dbReference type="Pfam" id="PF01464"/>
    </source>
</evidence>
<dbReference type="InterPro" id="IPR023346">
    <property type="entry name" value="Lysozyme-like_dom_sf"/>
</dbReference>
<proteinExistence type="predicted"/>
<protein>
    <submittedName>
        <fullName evidence="2">Lysozyme-like</fullName>
    </submittedName>
</protein>
<geneLocation type="plasmid" evidence="2">
    <name>VIBNI_pA</name>
</geneLocation>
<dbReference type="AlphaFoldDB" id="A0A9P1JLW3"/>
<evidence type="ECO:0000313" key="2">
    <source>
        <dbReference type="EMBL" id="CBJ93067.1"/>
    </source>
</evidence>
<dbReference type="Pfam" id="PF01464">
    <property type="entry name" value="SLT"/>
    <property type="match status" value="1"/>
</dbReference>
<organism evidence="2">
    <name type="scientific">Vibrio nigripulchritudo</name>
    <dbReference type="NCBI Taxonomy" id="28173"/>
    <lineage>
        <taxon>Bacteria</taxon>
        <taxon>Pseudomonadati</taxon>
        <taxon>Pseudomonadota</taxon>
        <taxon>Gammaproteobacteria</taxon>
        <taxon>Vibrionales</taxon>
        <taxon>Vibrionaceae</taxon>
        <taxon>Vibrio</taxon>
    </lineage>
</organism>
<keyword evidence="2" id="KW-0614">Plasmid</keyword>
<reference evidence="2" key="1">
    <citation type="submission" date="2010-02" db="EMBL/GenBank/DDBJ databases">
        <authorList>
            <person name="Genoscope - CEA"/>
        </authorList>
    </citation>
    <scope>NUCLEOTIDE SEQUENCE</scope>
    <source>
        <plasmid evidence="2">VIBNI_pA</plasmid>
    </source>
</reference>
<feature type="domain" description="Transglycosylase SLT" evidence="1">
    <location>
        <begin position="24"/>
        <end position="141"/>
    </location>
</feature>
<dbReference type="EMBL" id="FP893246">
    <property type="protein sequence ID" value="CBJ93067.1"/>
    <property type="molecule type" value="Genomic_DNA"/>
</dbReference>
<gene>
    <name evidence="2" type="ORF">VIBNI_0017</name>
</gene>
<dbReference type="InterPro" id="IPR008258">
    <property type="entry name" value="Transglycosylase_SLT_dom_1"/>
</dbReference>
<dbReference type="SUPFAM" id="SSF53955">
    <property type="entry name" value="Lysozyme-like"/>
    <property type="match status" value="1"/>
</dbReference>
<dbReference type="RefSeq" id="WP_013610208.1">
    <property type="nucleotide sequence ID" value="NC_015156.1"/>
</dbReference>
<dbReference type="CDD" id="cd13400">
    <property type="entry name" value="LT_IagB-like"/>
    <property type="match status" value="1"/>
</dbReference>
<accession>A0A9P1JLW3</accession>
<name>A0A9P1JLW3_9VIBR</name>
<sequence length="149" mass="16509">MNDHWFALLSGSFAFTPAICGAFCFEAAGKYYDVDPHLLFAIAKVESSLDANAINENRNAHGHIISKDYGLMQINSQWFPKLAAFGVNGKNVLDPCFNVHLGTWVLSENFASHGYNWNSVGAYNAGFSSNSQAARTRYIQKVKAVYYGR</sequence>
<dbReference type="Gene3D" id="1.10.530.10">
    <property type="match status" value="1"/>
</dbReference>